<evidence type="ECO:0000313" key="1">
    <source>
        <dbReference type="EMBL" id="EIG23425.1"/>
    </source>
</evidence>
<proteinExistence type="predicted"/>
<dbReference type="PATRIC" id="fig|1095743.3.peg.1904"/>
<sequence length="47" mass="5519">MTETAKEMQIHQCCVLILLNIIKNPPLIAQKVNFYFQNQVIHYMIAN</sequence>
<dbReference type="EMBL" id="AJMU01000078">
    <property type="protein sequence ID" value="EIG23425.1"/>
    <property type="molecule type" value="Genomic_DNA"/>
</dbReference>
<organism evidence="1 2">
    <name type="scientific">Haemophilus paraphrohaemolyticus HK411</name>
    <dbReference type="NCBI Taxonomy" id="1095743"/>
    <lineage>
        <taxon>Bacteria</taxon>
        <taxon>Pseudomonadati</taxon>
        <taxon>Pseudomonadota</taxon>
        <taxon>Gammaproteobacteria</taxon>
        <taxon>Pasteurellales</taxon>
        <taxon>Pasteurellaceae</taxon>
        <taxon>Haemophilus</taxon>
    </lineage>
</organism>
<evidence type="ECO:0000313" key="2">
    <source>
        <dbReference type="Proteomes" id="UP000003345"/>
    </source>
</evidence>
<protein>
    <submittedName>
        <fullName evidence="1">Uncharacterized protein</fullName>
    </submittedName>
</protein>
<dbReference type="Proteomes" id="UP000003345">
    <property type="component" value="Unassembled WGS sequence"/>
</dbReference>
<gene>
    <name evidence="1" type="ORF">HMPREF1054_0736</name>
</gene>
<reference evidence="1 2" key="1">
    <citation type="submission" date="2012-04" db="EMBL/GenBank/DDBJ databases">
        <authorList>
            <person name="Harkins D.M."/>
            <person name="Madupu R."/>
            <person name="Durkin A.S."/>
            <person name="Torralba M."/>
            <person name="Methe B."/>
            <person name="Sutton G.G."/>
            <person name="Nelson K.E."/>
        </authorList>
    </citation>
    <scope>NUCLEOTIDE SEQUENCE [LARGE SCALE GENOMIC DNA]</scope>
    <source>
        <strain evidence="1 2">HK411</strain>
    </source>
</reference>
<accession>I2NC64</accession>
<name>I2NC64_9PAST</name>
<dbReference type="AlphaFoldDB" id="I2NC64"/>
<comment type="caution">
    <text evidence="1">The sequence shown here is derived from an EMBL/GenBank/DDBJ whole genome shotgun (WGS) entry which is preliminary data.</text>
</comment>